<organism evidence="1 2">
    <name type="scientific">Blautia obeum ATCC 29174</name>
    <dbReference type="NCBI Taxonomy" id="411459"/>
    <lineage>
        <taxon>Bacteria</taxon>
        <taxon>Bacillati</taxon>
        <taxon>Bacillota</taxon>
        <taxon>Clostridia</taxon>
        <taxon>Lachnospirales</taxon>
        <taxon>Lachnospiraceae</taxon>
        <taxon>Blautia</taxon>
    </lineage>
</organism>
<evidence type="ECO:0000313" key="1">
    <source>
        <dbReference type="EMBL" id="EDM85240.1"/>
    </source>
</evidence>
<dbReference type="EMBL" id="AAVO02000045">
    <property type="protein sequence ID" value="EDM85240.1"/>
    <property type="molecule type" value="Genomic_DNA"/>
</dbReference>
<comment type="caution">
    <text evidence="1">The sequence shown here is derived from an EMBL/GenBank/DDBJ whole genome shotgun (WGS) entry which is preliminary data.</text>
</comment>
<dbReference type="Proteomes" id="UP000006002">
    <property type="component" value="Unassembled WGS sequence"/>
</dbReference>
<evidence type="ECO:0000313" key="2">
    <source>
        <dbReference type="Proteomes" id="UP000006002"/>
    </source>
</evidence>
<dbReference type="HOGENOM" id="CLU_3395338_0_0_9"/>
<reference evidence="1 2" key="2">
    <citation type="submission" date="2007-04" db="EMBL/GenBank/DDBJ databases">
        <title>Draft genome sequence of Ruminococcus obeum (ATCC 29174).</title>
        <authorList>
            <person name="Sudarsanam P."/>
            <person name="Ley R."/>
            <person name="Guruge J."/>
            <person name="Turnbaugh P.J."/>
            <person name="Mahowald M."/>
            <person name="Liep D."/>
            <person name="Gordon J."/>
        </authorList>
    </citation>
    <scope>NUCLEOTIDE SEQUENCE [LARGE SCALE GENOMIC DNA]</scope>
    <source>
        <strain evidence="1 2">ATCC 29174</strain>
    </source>
</reference>
<accession>A5ZYS3</accession>
<dbReference type="AlphaFoldDB" id="A5ZYS3"/>
<sequence length="31" mass="3626">MTEWMISAINREQRLFTGDDLKQIAEEITGE</sequence>
<name>A5ZYS3_9FIRM</name>
<protein>
    <submittedName>
        <fullName evidence="1">Uncharacterized protein</fullName>
    </submittedName>
</protein>
<proteinExistence type="predicted"/>
<reference evidence="1 2" key="1">
    <citation type="submission" date="2007-03" db="EMBL/GenBank/DDBJ databases">
        <authorList>
            <person name="Fulton L."/>
            <person name="Clifton S."/>
            <person name="Fulton B."/>
            <person name="Xu J."/>
            <person name="Minx P."/>
            <person name="Pepin K.H."/>
            <person name="Johnson M."/>
            <person name="Thiruvilangam P."/>
            <person name="Bhonagiri V."/>
            <person name="Nash W.E."/>
            <person name="Mardis E.R."/>
            <person name="Wilson R.K."/>
        </authorList>
    </citation>
    <scope>NUCLEOTIDE SEQUENCE [LARGE SCALE GENOMIC DNA]</scope>
    <source>
        <strain evidence="1 2">ATCC 29174</strain>
    </source>
</reference>
<gene>
    <name evidence="1" type="ORF">RUMOBE_04193</name>
</gene>